<evidence type="ECO:0000313" key="2">
    <source>
        <dbReference type="EMBL" id="SFD03532.1"/>
    </source>
</evidence>
<dbReference type="RefSeq" id="WP_093362205.1">
    <property type="nucleotide sequence ID" value="NZ_FOLG01000013.1"/>
</dbReference>
<keyword evidence="3" id="KW-1185">Reference proteome</keyword>
<evidence type="ECO:0000259" key="1">
    <source>
        <dbReference type="Pfam" id="PF16242"/>
    </source>
</evidence>
<dbReference type="Proteomes" id="UP000198728">
    <property type="component" value="Unassembled WGS sequence"/>
</dbReference>
<dbReference type="Pfam" id="PF16242">
    <property type="entry name" value="Pyrid_ox_like"/>
    <property type="match status" value="1"/>
</dbReference>
<reference evidence="2 3" key="1">
    <citation type="submission" date="2016-10" db="EMBL/GenBank/DDBJ databases">
        <authorList>
            <person name="de Groot N.N."/>
        </authorList>
    </citation>
    <scope>NUCLEOTIDE SEQUENCE [LARGE SCALE GENOMIC DNA]</scope>
    <source>
        <strain evidence="2 3">DSM 19548</strain>
    </source>
</reference>
<sequence>MPDLDLAREAPHKVVFDTLEDTTAGMLWVEDSRQHPQPMTHFVERDAGELWYITDRNSDLVAAVGQGAQARLTVVSTHQDVYLSLLGPIEQVDNPARLEEMWSPMVSAFFEGANADEADALLLRLTLREAALWASPRNPVVFGLRLLRATAGGSSEDLGFHTVLNFTD</sequence>
<dbReference type="InterPro" id="IPR012349">
    <property type="entry name" value="Split_barrel_FMN-bd"/>
</dbReference>
<dbReference type="PANTHER" id="PTHR34818">
    <property type="entry name" value="PROTEIN BLI-3"/>
    <property type="match status" value="1"/>
</dbReference>
<proteinExistence type="predicted"/>
<name>A0A1I1P1U4_9RHOB</name>
<dbReference type="SUPFAM" id="SSF50475">
    <property type="entry name" value="FMN-binding split barrel"/>
    <property type="match status" value="1"/>
</dbReference>
<dbReference type="PANTHER" id="PTHR34818:SF1">
    <property type="entry name" value="PROTEIN BLI-3"/>
    <property type="match status" value="1"/>
</dbReference>
<accession>A0A1I1P1U4</accession>
<feature type="domain" description="General stress protein FMN-binding split barrel" evidence="1">
    <location>
        <begin position="14"/>
        <end position="156"/>
    </location>
</feature>
<dbReference type="AlphaFoldDB" id="A0A1I1P1U4"/>
<dbReference type="OrthoDB" id="1432662at2"/>
<protein>
    <submittedName>
        <fullName evidence="2">General stress protein 26</fullName>
    </submittedName>
</protein>
<dbReference type="Gene3D" id="2.30.110.10">
    <property type="entry name" value="Electron Transport, Fmn-binding Protein, Chain A"/>
    <property type="match status" value="1"/>
</dbReference>
<evidence type="ECO:0000313" key="3">
    <source>
        <dbReference type="Proteomes" id="UP000198728"/>
    </source>
</evidence>
<dbReference type="EMBL" id="FOLG01000013">
    <property type="protein sequence ID" value="SFD03532.1"/>
    <property type="molecule type" value="Genomic_DNA"/>
</dbReference>
<gene>
    <name evidence="2" type="ORF">SAMN04488094_113132</name>
</gene>
<dbReference type="STRING" id="441112.SAMN04488094_113132"/>
<organism evidence="2 3">
    <name type="scientific">Tropicimonas isoalkanivorans</name>
    <dbReference type="NCBI Taxonomy" id="441112"/>
    <lineage>
        <taxon>Bacteria</taxon>
        <taxon>Pseudomonadati</taxon>
        <taxon>Pseudomonadota</taxon>
        <taxon>Alphaproteobacteria</taxon>
        <taxon>Rhodobacterales</taxon>
        <taxon>Roseobacteraceae</taxon>
        <taxon>Tropicimonas</taxon>
    </lineage>
</organism>
<dbReference type="InterPro" id="IPR052917">
    <property type="entry name" value="Stress-Dev_Protein"/>
</dbReference>
<dbReference type="InterPro" id="IPR038725">
    <property type="entry name" value="YdaG_split_barrel_FMN-bd"/>
</dbReference>